<dbReference type="AlphaFoldDB" id="A0AA97CT20"/>
<organism evidence="2">
    <name type="scientific">Gordonia sp. MP11Mi</name>
    <dbReference type="NCBI Taxonomy" id="3022769"/>
    <lineage>
        <taxon>Bacteria</taxon>
        <taxon>Bacillati</taxon>
        <taxon>Actinomycetota</taxon>
        <taxon>Actinomycetes</taxon>
        <taxon>Mycobacteriales</taxon>
        <taxon>Gordoniaceae</taxon>
        <taxon>Gordonia</taxon>
    </lineage>
</organism>
<accession>A0AA97CT20</accession>
<dbReference type="EMBL" id="CP128986">
    <property type="protein sequence ID" value="WOC11910.1"/>
    <property type="molecule type" value="Genomic_DNA"/>
</dbReference>
<dbReference type="GO" id="GO:0003677">
    <property type="term" value="F:DNA binding"/>
    <property type="evidence" value="ECO:0007669"/>
    <property type="project" value="InterPro"/>
</dbReference>
<reference evidence="2" key="1">
    <citation type="submission" date="2023-06" db="EMBL/GenBank/DDBJ databases">
        <title>Gordonia sp. nov. and Pseudochrobactrum sp. nov., two species isolated from the burying beetle Nicrophorus vespilloides.</title>
        <authorList>
            <person name="Poehlein A."/>
            <person name="Guzman J."/>
            <person name="Daniel R."/>
            <person name="Vilcinskas A."/>
        </authorList>
    </citation>
    <scope>NUCLEOTIDE SEQUENCE</scope>
    <source>
        <strain evidence="2">MP11Mi</strain>
    </source>
</reference>
<gene>
    <name evidence="2" type="primary">espR_1</name>
    <name evidence="2" type="ORF">MP11Mi_09900</name>
</gene>
<feature type="domain" description="HTH cro/C1-type" evidence="1">
    <location>
        <begin position="40"/>
        <end position="75"/>
    </location>
</feature>
<dbReference type="SUPFAM" id="SSF47413">
    <property type="entry name" value="lambda repressor-like DNA-binding domains"/>
    <property type="match status" value="1"/>
</dbReference>
<dbReference type="RefSeq" id="WP_420041184.1">
    <property type="nucleotide sequence ID" value="NZ_CP128986.1"/>
</dbReference>
<name>A0AA97CT20_9ACTN</name>
<sequence length="136" mass="15346">MDDGFAERLNRLFDTVHPPGRKPHTNAEVADAVTAAGHKLSKPYLSQLRNAHRTNPSHETVTALARFFKVKPDYFYDDVYAAKIDHDLELLSQLRGASLRRLSSRAFDLSVESQEMLTAMAEKLRRGEGLPENPLE</sequence>
<dbReference type="PROSITE" id="PS50943">
    <property type="entry name" value="HTH_CROC1"/>
    <property type="match status" value="1"/>
</dbReference>
<evidence type="ECO:0000313" key="2">
    <source>
        <dbReference type="EMBL" id="WOC11910.1"/>
    </source>
</evidence>
<protein>
    <submittedName>
        <fullName evidence="2">Nucleoid-associated protein EspR</fullName>
    </submittedName>
</protein>
<dbReference type="Gene3D" id="1.10.260.40">
    <property type="entry name" value="lambda repressor-like DNA-binding domains"/>
    <property type="match status" value="1"/>
</dbReference>
<dbReference type="InterPro" id="IPR001387">
    <property type="entry name" value="Cro/C1-type_HTH"/>
</dbReference>
<dbReference type="InterPro" id="IPR010982">
    <property type="entry name" value="Lambda_DNA-bd_dom_sf"/>
</dbReference>
<evidence type="ECO:0000259" key="1">
    <source>
        <dbReference type="PROSITE" id="PS50943"/>
    </source>
</evidence>
<proteinExistence type="predicted"/>